<name>A0ABQ5VM81_9RHOB</name>
<sequence>MITLFDHNFDLETGRSTHKDAASKIEAIADLKEQLEAARKEGFEAGRALGHEEAKTEFDAGAAARFEQERQIIQEQLAQLAAQDKRHHRDTERDIIELFLGVADRLMPELITQYGPALAIDRIKQAVQQTRTDPELTISASPEVVAALDQEAPSWLTAASQTVEIDLFADPEMPRGAAQVRWQGGRLEYDIETACTQIRQALAQAASDYNEAT</sequence>
<keyword evidence="1" id="KW-0813">Transport</keyword>
<dbReference type="PANTHER" id="PTHR34982">
    <property type="entry name" value="YOP PROTEINS TRANSLOCATION PROTEIN L"/>
    <property type="match status" value="1"/>
</dbReference>
<keyword evidence="5" id="KW-1185">Reference proteome</keyword>
<dbReference type="PANTHER" id="PTHR34982:SF1">
    <property type="entry name" value="FLAGELLAR ASSEMBLY PROTEIN FLIH"/>
    <property type="match status" value="1"/>
</dbReference>
<evidence type="ECO:0000256" key="3">
    <source>
        <dbReference type="SAM" id="Coils"/>
    </source>
</evidence>
<feature type="coiled-coil region" evidence="3">
    <location>
        <begin position="21"/>
        <end position="83"/>
    </location>
</feature>
<reference evidence="4" key="1">
    <citation type="journal article" date="2014" name="Int. J. Syst. Evol. Microbiol.">
        <title>Complete genome of a new Firmicutes species belonging to the dominant human colonic microbiota ('Ruminococcus bicirculans') reveals two chromosomes and a selective capacity to utilize plant glucans.</title>
        <authorList>
            <consortium name="NISC Comparative Sequencing Program"/>
            <person name="Wegmann U."/>
            <person name="Louis P."/>
            <person name="Goesmann A."/>
            <person name="Henrissat B."/>
            <person name="Duncan S.H."/>
            <person name="Flint H.J."/>
        </authorList>
    </citation>
    <scope>NUCLEOTIDE SEQUENCE</scope>
    <source>
        <strain evidence="4">NBRC 109915</strain>
    </source>
</reference>
<dbReference type="InterPro" id="IPR051472">
    <property type="entry name" value="T3SS_Stator/FliH"/>
</dbReference>
<evidence type="ECO:0000256" key="2">
    <source>
        <dbReference type="ARBA" id="ARBA00022927"/>
    </source>
</evidence>
<evidence type="ECO:0000256" key="1">
    <source>
        <dbReference type="ARBA" id="ARBA00022448"/>
    </source>
</evidence>
<dbReference type="Proteomes" id="UP001161388">
    <property type="component" value="Unassembled WGS sequence"/>
</dbReference>
<protein>
    <recommendedName>
        <fullName evidence="6">Flagellar assembly protein FliH/Type III secretion system HrpE domain-containing protein</fullName>
    </recommendedName>
</protein>
<reference evidence="4" key="2">
    <citation type="submission" date="2023-01" db="EMBL/GenBank/DDBJ databases">
        <title>Draft genome sequence of Sulfitobacter pacificus strain NBRC 109915.</title>
        <authorList>
            <person name="Sun Q."/>
            <person name="Mori K."/>
        </authorList>
    </citation>
    <scope>NUCLEOTIDE SEQUENCE</scope>
    <source>
        <strain evidence="4">NBRC 109915</strain>
    </source>
</reference>
<accession>A0ABQ5VM81</accession>
<evidence type="ECO:0008006" key="6">
    <source>
        <dbReference type="Google" id="ProtNLM"/>
    </source>
</evidence>
<gene>
    <name evidence="4" type="ORF">GCM10007927_29470</name>
</gene>
<evidence type="ECO:0000313" key="4">
    <source>
        <dbReference type="EMBL" id="GLQ28144.1"/>
    </source>
</evidence>
<dbReference type="EMBL" id="BSNL01000001">
    <property type="protein sequence ID" value="GLQ28144.1"/>
    <property type="molecule type" value="Genomic_DNA"/>
</dbReference>
<evidence type="ECO:0000313" key="5">
    <source>
        <dbReference type="Proteomes" id="UP001161388"/>
    </source>
</evidence>
<proteinExistence type="predicted"/>
<keyword evidence="3" id="KW-0175">Coiled coil</keyword>
<dbReference type="RefSeq" id="WP_284374577.1">
    <property type="nucleotide sequence ID" value="NZ_BSNL01000001.1"/>
</dbReference>
<keyword evidence="2" id="KW-0653">Protein transport</keyword>
<organism evidence="4 5">
    <name type="scientific">Sulfitobacter pacificus</name>
    <dbReference type="NCBI Taxonomy" id="1499314"/>
    <lineage>
        <taxon>Bacteria</taxon>
        <taxon>Pseudomonadati</taxon>
        <taxon>Pseudomonadota</taxon>
        <taxon>Alphaproteobacteria</taxon>
        <taxon>Rhodobacterales</taxon>
        <taxon>Roseobacteraceae</taxon>
        <taxon>Sulfitobacter</taxon>
    </lineage>
</organism>
<comment type="caution">
    <text evidence="4">The sequence shown here is derived from an EMBL/GenBank/DDBJ whole genome shotgun (WGS) entry which is preliminary data.</text>
</comment>